<comment type="caution">
    <text evidence="1">The sequence shown here is derived from an EMBL/GenBank/DDBJ whole genome shotgun (WGS) entry which is preliminary data.</text>
</comment>
<dbReference type="EMBL" id="NOXU01000031">
    <property type="protein sequence ID" value="OYQ32811.1"/>
    <property type="molecule type" value="Genomic_DNA"/>
</dbReference>
<accession>A0A255YUE8</accession>
<organism evidence="1 2">
    <name type="scientific">Niveispirillum lacus</name>
    <dbReference type="NCBI Taxonomy" id="1981099"/>
    <lineage>
        <taxon>Bacteria</taxon>
        <taxon>Pseudomonadati</taxon>
        <taxon>Pseudomonadota</taxon>
        <taxon>Alphaproteobacteria</taxon>
        <taxon>Rhodospirillales</taxon>
        <taxon>Azospirillaceae</taxon>
        <taxon>Niveispirillum</taxon>
    </lineage>
</organism>
<keyword evidence="2" id="KW-1185">Reference proteome</keyword>
<evidence type="ECO:0000313" key="2">
    <source>
        <dbReference type="Proteomes" id="UP000216998"/>
    </source>
</evidence>
<gene>
    <name evidence="1" type="ORF">CHU95_18865</name>
</gene>
<dbReference type="Proteomes" id="UP000216998">
    <property type="component" value="Unassembled WGS sequence"/>
</dbReference>
<protein>
    <submittedName>
        <fullName evidence="1">Uncharacterized protein</fullName>
    </submittedName>
</protein>
<dbReference type="OrthoDB" id="7306676at2"/>
<sequence length="88" mass="9521">MSTLHKQAMEAVLKAAEMDILGTLEEQGIKDRYSEEGDQTAMDVAILHGYRVFMRICEANGIQADAELFVEMAGELADDIAQDGGDAG</sequence>
<dbReference type="RefSeq" id="WP_094457845.1">
    <property type="nucleotide sequence ID" value="NZ_NOXU01000031.1"/>
</dbReference>
<evidence type="ECO:0000313" key="1">
    <source>
        <dbReference type="EMBL" id="OYQ32811.1"/>
    </source>
</evidence>
<reference evidence="1 2" key="1">
    <citation type="submission" date="2017-07" db="EMBL/GenBank/DDBJ databases">
        <title>Niveispirillum cyanobacteriorum sp. nov., isolated from cyanobacterial aggregates in a eutrophic lake.</title>
        <authorList>
            <person name="Cai H."/>
        </authorList>
    </citation>
    <scope>NUCLEOTIDE SEQUENCE [LARGE SCALE GENOMIC DNA]</scope>
    <source>
        <strain evidence="2">TH1-14</strain>
    </source>
</reference>
<dbReference type="AlphaFoldDB" id="A0A255YUE8"/>
<proteinExistence type="predicted"/>
<name>A0A255YUE8_9PROT</name>